<dbReference type="PANTHER" id="PTHR47481">
    <property type="match status" value="1"/>
</dbReference>
<dbReference type="Proteomes" id="UP000288805">
    <property type="component" value="Unassembled WGS sequence"/>
</dbReference>
<dbReference type="EMBL" id="QGNW01001966">
    <property type="protein sequence ID" value="RVW27079.1"/>
    <property type="molecule type" value="Genomic_DNA"/>
</dbReference>
<name>A0A438CV47_VITVI</name>
<comment type="caution">
    <text evidence="2">The sequence shown here is derived from an EMBL/GenBank/DDBJ whole genome shotgun (WGS) entry which is preliminary data.</text>
</comment>
<dbReference type="PANTHER" id="PTHR47481:SF22">
    <property type="entry name" value="RETROTRANSPOSON GAG DOMAIN-CONTAINING PROTEIN"/>
    <property type="match status" value="1"/>
</dbReference>
<proteinExistence type="predicted"/>
<sequence length="168" mass="18916">MVNSTQSSDLQTRVAPVSSSSNEILPQTQRHFDRMVLSWICSTLTPEIMGQIVGFQTSHAACNALEEIFSASSKARVMQRRLDFQTIRKGSLSMMEYILRIKNISDNLAAIRESVSERDQILQLFSGLRADYNFIVASLTTREDDLSLHPVHSILLTHTNNDCVSKIQ</sequence>
<reference evidence="2 3" key="1">
    <citation type="journal article" date="2018" name="PLoS Genet.">
        <title>Population sequencing reveals clonal diversity and ancestral inbreeding in the grapevine cultivar Chardonnay.</title>
        <authorList>
            <person name="Roach M.J."/>
            <person name="Johnson D.L."/>
            <person name="Bohlmann J."/>
            <person name="van Vuuren H.J."/>
            <person name="Jones S.J."/>
            <person name="Pretorius I.S."/>
            <person name="Schmidt S.A."/>
            <person name="Borneman A.R."/>
        </authorList>
    </citation>
    <scope>NUCLEOTIDE SEQUENCE [LARGE SCALE GENOMIC DNA]</scope>
    <source>
        <strain evidence="3">cv. Chardonnay</strain>
        <tissue evidence="2">Leaf</tissue>
    </source>
</reference>
<feature type="region of interest" description="Disordered" evidence="1">
    <location>
        <begin position="1"/>
        <end position="21"/>
    </location>
</feature>
<dbReference type="Pfam" id="PF14223">
    <property type="entry name" value="Retrotran_gag_2"/>
    <property type="match status" value="1"/>
</dbReference>
<organism evidence="2 3">
    <name type="scientific">Vitis vinifera</name>
    <name type="common">Grape</name>
    <dbReference type="NCBI Taxonomy" id="29760"/>
    <lineage>
        <taxon>Eukaryota</taxon>
        <taxon>Viridiplantae</taxon>
        <taxon>Streptophyta</taxon>
        <taxon>Embryophyta</taxon>
        <taxon>Tracheophyta</taxon>
        <taxon>Spermatophyta</taxon>
        <taxon>Magnoliopsida</taxon>
        <taxon>eudicotyledons</taxon>
        <taxon>Gunneridae</taxon>
        <taxon>Pentapetalae</taxon>
        <taxon>rosids</taxon>
        <taxon>Vitales</taxon>
        <taxon>Vitaceae</taxon>
        <taxon>Viteae</taxon>
        <taxon>Vitis</taxon>
    </lineage>
</organism>
<protein>
    <recommendedName>
        <fullName evidence="4">Retrovirus-related Pol polyprotein from transposon RE1</fullName>
    </recommendedName>
</protein>
<gene>
    <name evidence="2" type="ORF">CK203_096741</name>
</gene>
<evidence type="ECO:0000256" key="1">
    <source>
        <dbReference type="SAM" id="MobiDB-lite"/>
    </source>
</evidence>
<dbReference type="AlphaFoldDB" id="A0A438CV47"/>
<accession>A0A438CV47</accession>
<evidence type="ECO:0008006" key="4">
    <source>
        <dbReference type="Google" id="ProtNLM"/>
    </source>
</evidence>
<evidence type="ECO:0000313" key="2">
    <source>
        <dbReference type="EMBL" id="RVW27079.1"/>
    </source>
</evidence>
<evidence type="ECO:0000313" key="3">
    <source>
        <dbReference type="Proteomes" id="UP000288805"/>
    </source>
</evidence>